<protein>
    <submittedName>
        <fullName evidence="1">Aminoglycoside phosphotransferase</fullName>
    </submittedName>
</protein>
<name>A0A060ZPL3_9ACTN</name>
<evidence type="ECO:0000313" key="3">
    <source>
        <dbReference type="Proteomes" id="UP000756710"/>
    </source>
</evidence>
<dbReference type="InterPro" id="IPR011009">
    <property type="entry name" value="Kinase-like_dom_sf"/>
</dbReference>
<dbReference type="EMBL" id="JAGGLR010000041">
    <property type="protein sequence ID" value="MBP2068378.1"/>
    <property type="molecule type" value="Genomic_DNA"/>
</dbReference>
<dbReference type="Proteomes" id="UP000756710">
    <property type="component" value="Unassembled WGS sequence"/>
</dbReference>
<dbReference type="RefSeq" id="WP_044572133.1">
    <property type="nucleotide sequence ID" value="NZ_BAABDR010000097.1"/>
</dbReference>
<dbReference type="EMBL" id="LK022848">
    <property type="protein sequence ID" value="CDR08070.1"/>
    <property type="molecule type" value="Genomic_DNA"/>
</dbReference>
<keyword evidence="1" id="KW-0808">Transferase</keyword>
<reference evidence="2 3" key="2">
    <citation type="submission" date="2021-03" db="EMBL/GenBank/DDBJ databases">
        <title>Genomic Encyclopedia of Type Strains, Phase IV (KMG-IV): sequencing the most valuable type-strain genomes for metagenomic binning, comparative biology and taxonomic classification.</title>
        <authorList>
            <person name="Goeker M."/>
        </authorList>
    </citation>
    <scope>NUCLEOTIDE SEQUENCE [LARGE SCALE GENOMIC DNA]</scope>
    <source>
        <strain evidence="2 3">DSM 41954</strain>
    </source>
</reference>
<organism evidence="1">
    <name type="scientific">Streptomyces iranensis</name>
    <dbReference type="NCBI Taxonomy" id="576784"/>
    <lineage>
        <taxon>Bacteria</taxon>
        <taxon>Bacillati</taxon>
        <taxon>Actinomycetota</taxon>
        <taxon>Actinomycetes</taxon>
        <taxon>Kitasatosporales</taxon>
        <taxon>Streptomycetaceae</taxon>
        <taxon>Streptomyces</taxon>
        <taxon>Streptomyces violaceusniger group</taxon>
    </lineage>
</organism>
<dbReference type="SUPFAM" id="SSF56112">
    <property type="entry name" value="Protein kinase-like (PK-like)"/>
    <property type="match status" value="1"/>
</dbReference>
<reference evidence="1" key="1">
    <citation type="submission" date="2014-05" db="EMBL/GenBank/DDBJ databases">
        <authorList>
            <person name="Horn Fabian"/>
        </authorList>
    </citation>
    <scope>NUCLEOTIDE SEQUENCE</scope>
</reference>
<dbReference type="GO" id="GO:0016740">
    <property type="term" value="F:transferase activity"/>
    <property type="evidence" value="ECO:0007669"/>
    <property type="project" value="UniProtKB-KW"/>
</dbReference>
<proteinExistence type="predicted"/>
<evidence type="ECO:0000313" key="1">
    <source>
        <dbReference type="EMBL" id="CDR08070.1"/>
    </source>
</evidence>
<dbReference type="AlphaFoldDB" id="A0A060ZPL3"/>
<evidence type="ECO:0000313" key="2">
    <source>
        <dbReference type="EMBL" id="MBP2068378.1"/>
    </source>
</evidence>
<dbReference type="Gene3D" id="3.90.1200.10">
    <property type="match status" value="1"/>
</dbReference>
<keyword evidence="3" id="KW-1185">Reference proteome</keyword>
<sequence length="267" mass="29468">MALPPVAFDDLPRSVRSSIEAETGAVLETETVTAGKNSALSARVHTTGGTVFLKGLNSEHRWVWTQRCEADINPYVTPLAPRMLFHLVVEGWDILGFELLDGHHADYSPGSPDIPKVVQALRRLDDMPCPNIDLRLAEQRLSKYVTHPADAEAFAGDALLHTDWNNDNVLITGARARLVDWGWATRGAAWLDPAYWIIWLIASGHSPAQAEEIGQHIPAWATAPPTAVDLFADANAALWNEIAGDSPDVWTARLRSAAMKWRHHRRG</sequence>
<accession>A0A060ZPL3</accession>
<dbReference type="HOGENOM" id="CLU_077925_1_0_11"/>
<gene>
    <name evidence="2" type="ORF">J2Z30_009450</name>
    <name evidence="1" type="ORF">SIRAN4766</name>
</gene>